<protein>
    <submittedName>
        <fullName evidence="1">Uncharacterized protein</fullName>
    </submittedName>
</protein>
<keyword evidence="2" id="KW-1185">Reference proteome</keyword>
<gene>
    <name evidence="1" type="ORF">GCM10010910_00790</name>
</gene>
<dbReference type="Proteomes" id="UP000638043">
    <property type="component" value="Unassembled WGS sequence"/>
</dbReference>
<comment type="caution">
    <text evidence="1">The sequence shown here is derived from an EMBL/GenBank/DDBJ whole genome shotgun (WGS) entry which is preliminary data.</text>
</comment>
<name>A0ABQ2MUD0_9MICO</name>
<proteinExistence type="predicted"/>
<accession>A0ABQ2MUD0</accession>
<dbReference type="RefSeq" id="WP_188699360.1">
    <property type="nucleotide sequence ID" value="NZ_BMMQ01000001.1"/>
</dbReference>
<evidence type="ECO:0000313" key="2">
    <source>
        <dbReference type="Proteomes" id="UP000638043"/>
    </source>
</evidence>
<dbReference type="EMBL" id="BMMQ01000001">
    <property type="protein sequence ID" value="GGO58967.1"/>
    <property type="molecule type" value="Genomic_DNA"/>
</dbReference>
<evidence type="ECO:0000313" key="1">
    <source>
        <dbReference type="EMBL" id="GGO58967.1"/>
    </source>
</evidence>
<sequence length="187" mass="20548">MTFAPGQYASTRETPRPPEVELLLQYGRREAEPLDLGDAQGFEDRFGDPRRAFDRPRRVGCASIARAGLVERGELAGRHATAADRLVGHGEADGRMTCAGDAHGGVRDRGHGQAVDHHGGDLIDNEMALDDASLPCGSAVPDKHVHEPRRADERHAEKRCRRFEREDRARVLPVDRMDLGEVSIPCA</sequence>
<reference evidence="2" key="1">
    <citation type="journal article" date="2019" name="Int. J. Syst. Evol. Microbiol.">
        <title>The Global Catalogue of Microorganisms (GCM) 10K type strain sequencing project: providing services to taxonomists for standard genome sequencing and annotation.</title>
        <authorList>
            <consortium name="The Broad Institute Genomics Platform"/>
            <consortium name="The Broad Institute Genome Sequencing Center for Infectious Disease"/>
            <person name="Wu L."/>
            <person name="Ma J."/>
        </authorList>
    </citation>
    <scope>NUCLEOTIDE SEQUENCE [LARGE SCALE GENOMIC DNA]</scope>
    <source>
        <strain evidence="2">CGMCC 4.7181</strain>
    </source>
</reference>
<organism evidence="1 2">
    <name type="scientific">Microbacterium nanhaiense</name>
    <dbReference type="NCBI Taxonomy" id="1301026"/>
    <lineage>
        <taxon>Bacteria</taxon>
        <taxon>Bacillati</taxon>
        <taxon>Actinomycetota</taxon>
        <taxon>Actinomycetes</taxon>
        <taxon>Micrococcales</taxon>
        <taxon>Microbacteriaceae</taxon>
        <taxon>Microbacterium</taxon>
    </lineage>
</organism>